<dbReference type="EMBL" id="CP017708">
    <property type="protein sequence ID" value="AOY81532.1"/>
    <property type="molecule type" value="Genomic_DNA"/>
</dbReference>
<proteinExistence type="predicted"/>
<dbReference type="InterPro" id="IPR036388">
    <property type="entry name" value="WH-like_DNA-bd_sf"/>
</dbReference>
<accession>A0A1D9G1M6</accession>
<gene>
    <name evidence="2" type="ORF">BJP36_18070</name>
</gene>
<feature type="domain" description="O-methyltransferase dimerisation" evidence="1">
    <location>
        <begin position="68"/>
        <end position="149"/>
    </location>
</feature>
<dbReference type="SUPFAM" id="SSF53335">
    <property type="entry name" value="S-adenosyl-L-methionine-dependent methyltransferases"/>
    <property type="match status" value="1"/>
</dbReference>
<protein>
    <recommendedName>
        <fullName evidence="1">O-methyltransferase dimerisation domain-containing protein</fullName>
    </recommendedName>
</protein>
<evidence type="ECO:0000259" key="1">
    <source>
        <dbReference type="Pfam" id="PF08100"/>
    </source>
</evidence>
<dbReference type="GO" id="GO:0046983">
    <property type="term" value="F:protein dimerization activity"/>
    <property type="evidence" value="ECO:0007669"/>
    <property type="project" value="InterPro"/>
</dbReference>
<dbReference type="InterPro" id="IPR012967">
    <property type="entry name" value="COMT_dimerisation"/>
</dbReference>
<name>A0A1D9G1M6_MOOP1</name>
<dbReference type="Proteomes" id="UP000176944">
    <property type="component" value="Chromosome"/>
</dbReference>
<dbReference type="Gene3D" id="1.10.10.10">
    <property type="entry name" value="Winged helix-like DNA-binding domain superfamily/Winged helix DNA-binding domain"/>
    <property type="match status" value="1"/>
</dbReference>
<dbReference type="Pfam" id="PF08100">
    <property type="entry name" value="Dimerisation"/>
    <property type="match status" value="1"/>
</dbReference>
<evidence type="ECO:0000313" key="3">
    <source>
        <dbReference type="Proteomes" id="UP000176944"/>
    </source>
</evidence>
<dbReference type="Gene3D" id="3.40.50.150">
    <property type="entry name" value="Vaccinia Virus protein VP39"/>
    <property type="match status" value="1"/>
</dbReference>
<dbReference type="InterPro" id="IPR029063">
    <property type="entry name" value="SAM-dependent_MTases_sf"/>
</dbReference>
<evidence type="ECO:0000313" key="2">
    <source>
        <dbReference type="EMBL" id="AOY81532.1"/>
    </source>
</evidence>
<organism evidence="2 3">
    <name type="scientific">Moorena producens (strain JHB)</name>
    <dbReference type="NCBI Taxonomy" id="1454205"/>
    <lineage>
        <taxon>Bacteria</taxon>
        <taxon>Bacillati</taxon>
        <taxon>Cyanobacteriota</taxon>
        <taxon>Cyanophyceae</taxon>
        <taxon>Coleofasciculales</taxon>
        <taxon>Coleofasciculaceae</taxon>
        <taxon>Moorena</taxon>
    </lineage>
</organism>
<dbReference type="AlphaFoldDB" id="A0A1D9G1M6"/>
<dbReference type="SUPFAM" id="SSF46785">
    <property type="entry name" value="Winged helix' DNA-binding domain"/>
    <property type="match status" value="1"/>
</dbReference>
<sequence>MTSNVKVLARDTLEIKSKQQRFGLPSKLVGLVLAIKKYFPEAINSLSKVIGNRIRLLERAEMLADATSFQRTAIIMSAVKLGVFDYLHKHPGVSANSVARDLNLNLISTERLLRVLESLGYLNSSQSSKTNHDQGVGYVNTKITKNYLVKESPSYLGDYYNLVSQTWSSWLSLNLTIQTGSSNQQMDLFNGNDETLYEYYAFANEYLKEPSRELFTKIPLEQVKRIITGEVGITFIGKLLERKPDVEFVLAGLENQINFLERLLSKYPLPKSPEEIIISPEGNALSDQWGANEEYDIVFLFRKLSYSDYGSQFIKKSFQVLRPKGMVIILEPTTDSLVPSPSFLPELEIMDLLIGGVKAPPLYSTDKIVNLLKEVGFMKTEVVSTQKGSFLFVVGWKN</sequence>
<dbReference type="InterPro" id="IPR036390">
    <property type="entry name" value="WH_DNA-bd_sf"/>
</dbReference>
<reference evidence="3" key="1">
    <citation type="submission" date="2016-10" db="EMBL/GenBank/DDBJ databases">
        <title>Comparative genomics uncovers the prolific and rare metabolic potential of the cyanobacterial genus Moorea.</title>
        <authorList>
            <person name="Leao T."/>
            <person name="Castelao G."/>
            <person name="Korobeynikov A."/>
            <person name="Monroe E.A."/>
            <person name="Podell S."/>
            <person name="Glukhov E."/>
            <person name="Allen E."/>
            <person name="Gerwick W.H."/>
            <person name="Gerwick L."/>
        </authorList>
    </citation>
    <scope>NUCLEOTIDE SEQUENCE [LARGE SCALE GENOMIC DNA]</scope>
    <source>
        <strain evidence="3">JHB</strain>
    </source>
</reference>
<dbReference type="GO" id="GO:0008168">
    <property type="term" value="F:methyltransferase activity"/>
    <property type="evidence" value="ECO:0007669"/>
    <property type="project" value="InterPro"/>
</dbReference>